<dbReference type="Proteomes" id="UP000626026">
    <property type="component" value="Unassembled WGS sequence"/>
</dbReference>
<accession>A0ABR7RR86</accession>
<dbReference type="EMBL" id="JACTVA010000046">
    <property type="protein sequence ID" value="MBC9209119.1"/>
    <property type="molecule type" value="Genomic_DNA"/>
</dbReference>
<evidence type="ECO:0000313" key="3">
    <source>
        <dbReference type="Proteomes" id="UP000626026"/>
    </source>
</evidence>
<proteinExistence type="predicted"/>
<feature type="region of interest" description="Disordered" evidence="1">
    <location>
        <begin position="1"/>
        <end position="74"/>
    </location>
</feature>
<keyword evidence="3" id="KW-1185">Reference proteome</keyword>
<organism evidence="2 3">
    <name type="scientific">Teichococcus aerophilus</name>
    <dbReference type="NCBI Taxonomy" id="1224513"/>
    <lineage>
        <taxon>Bacteria</taxon>
        <taxon>Pseudomonadati</taxon>
        <taxon>Pseudomonadota</taxon>
        <taxon>Alphaproteobacteria</taxon>
        <taxon>Acetobacterales</taxon>
        <taxon>Roseomonadaceae</taxon>
        <taxon>Roseomonas</taxon>
    </lineage>
</organism>
<comment type="caution">
    <text evidence="2">The sequence shown here is derived from an EMBL/GenBank/DDBJ whole genome shotgun (WGS) entry which is preliminary data.</text>
</comment>
<evidence type="ECO:0000313" key="2">
    <source>
        <dbReference type="EMBL" id="MBC9209119.1"/>
    </source>
</evidence>
<evidence type="ECO:0000256" key="1">
    <source>
        <dbReference type="SAM" id="MobiDB-lite"/>
    </source>
</evidence>
<gene>
    <name evidence="2" type="ORF">IBL26_19910</name>
</gene>
<name>A0ABR7RR86_9PROT</name>
<reference evidence="2 3" key="1">
    <citation type="journal article" date="2013" name="Int. J. Syst. Evol. Microbiol.">
        <title>Roseomonas aerophila sp. nov., isolated from air.</title>
        <authorList>
            <person name="Kim S.J."/>
            <person name="Weon H.Y."/>
            <person name="Ahn J.H."/>
            <person name="Hong S.B."/>
            <person name="Seok S.J."/>
            <person name="Whang K.S."/>
            <person name="Kwon S.W."/>
        </authorList>
    </citation>
    <scope>NUCLEOTIDE SEQUENCE [LARGE SCALE GENOMIC DNA]</scope>
    <source>
        <strain evidence="2 3">NBRC 108923</strain>
    </source>
</reference>
<protein>
    <submittedName>
        <fullName evidence="2">Uncharacterized protein</fullName>
    </submittedName>
</protein>
<sequence length="74" mass="7722">MTDKANLEGLKNWGTGPATGRPTSVGPHDIDKDQTDPNNKGLDPETDYNGQPGDNKGLGITGKPGGPVNIQPKK</sequence>
<dbReference type="RefSeq" id="WP_187786263.1">
    <property type="nucleotide sequence ID" value="NZ_JACTVA010000046.1"/>
</dbReference>